<dbReference type="Gene3D" id="3.40.50.150">
    <property type="entry name" value="Vaccinia Virus protein VP39"/>
    <property type="match status" value="1"/>
</dbReference>
<dbReference type="AlphaFoldDB" id="A0A9P8N232"/>
<evidence type="ECO:0000313" key="3">
    <source>
        <dbReference type="EMBL" id="KAH0964511.1"/>
    </source>
</evidence>
<dbReference type="GO" id="GO:0008168">
    <property type="term" value="F:methyltransferase activity"/>
    <property type="evidence" value="ECO:0007669"/>
    <property type="project" value="UniProtKB-KW"/>
</dbReference>
<keyword evidence="4" id="KW-1185">Reference proteome</keyword>
<evidence type="ECO:0000313" key="4">
    <source>
        <dbReference type="Proteomes" id="UP000824596"/>
    </source>
</evidence>
<protein>
    <submittedName>
        <fullName evidence="3">Methyltransferase domain-containing protein</fullName>
    </submittedName>
</protein>
<comment type="caution">
    <text evidence="3">The sequence shown here is derived from an EMBL/GenBank/DDBJ whole genome shotgun (WGS) entry which is preliminary data.</text>
</comment>
<organism evidence="3 4">
    <name type="scientific">Hirsutella rhossiliensis</name>
    <dbReference type="NCBI Taxonomy" id="111463"/>
    <lineage>
        <taxon>Eukaryota</taxon>
        <taxon>Fungi</taxon>
        <taxon>Dikarya</taxon>
        <taxon>Ascomycota</taxon>
        <taxon>Pezizomycotina</taxon>
        <taxon>Sordariomycetes</taxon>
        <taxon>Hypocreomycetidae</taxon>
        <taxon>Hypocreales</taxon>
        <taxon>Ophiocordycipitaceae</taxon>
        <taxon>Hirsutella</taxon>
    </lineage>
</organism>
<dbReference type="InterPro" id="IPR029063">
    <property type="entry name" value="SAM-dependent_MTases_sf"/>
</dbReference>
<feature type="compositionally biased region" description="Low complexity" evidence="2">
    <location>
        <begin position="12"/>
        <end position="21"/>
    </location>
</feature>
<reference evidence="3" key="1">
    <citation type="submission" date="2021-09" db="EMBL/GenBank/DDBJ databases">
        <title>A high-quality genome of the endoparasitic fungus Hirsutella rhossiliensis with a comparison of Hirsutella genomes reveals transposable elements contributing to genome size variation.</title>
        <authorList>
            <person name="Lin R."/>
            <person name="Jiao Y."/>
            <person name="Sun X."/>
            <person name="Ling J."/>
            <person name="Xie B."/>
            <person name="Cheng X."/>
        </authorList>
    </citation>
    <scope>NUCLEOTIDE SEQUENCE</scope>
    <source>
        <strain evidence="3">HR02</strain>
    </source>
</reference>
<dbReference type="Pfam" id="PF13489">
    <property type="entry name" value="Methyltransf_23"/>
    <property type="match status" value="1"/>
</dbReference>
<dbReference type="EMBL" id="JAIZPD010000004">
    <property type="protein sequence ID" value="KAH0964511.1"/>
    <property type="molecule type" value="Genomic_DNA"/>
</dbReference>
<dbReference type="RefSeq" id="XP_044722024.1">
    <property type="nucleotide sequence ID" value="XM_044863410.1"/>
</dbReference>
<dbReference type="Proteomes" id="UP000824596">
    <property type="component" value="Unassembled WGS sequence"/>
</dbReference>
<keyword evidence="3" id="KW-0489">Methyltransferase</keyword>
<evidence type="ECO:0000256" key="2">
    <source>
        <dbReference type="SAM" id="MobiDB-lite"/>
    </source>
</evidence>
<sequence length="368" mass="41116">MANQFHPKPPEEASSAVADAAPSPPPPAGNEVPEAEPGIHQLLDPDAACSITPSSSIEPDSYVTSLASDIRRGVEENGRVYAAYGIHKPWVPIDDLEMDRNDLQHCKFTLLMNDSLFLAPIVDFPQNILDLGTGSGIWAIDVAEQYPSALVIGVDTAPVQPSVLPPNLVFEVDDVEHDWLWAESSFDLIHGRELIMAIRDWPRLVRQAFDRLKPGGYLQLAGSYPEFQSDDGTLTPDSAYVEIGNIYFDMSERVGASGREVLNWKDYLSCAGFEDIYERLYKIPTNPWPKDERLKKVGAFELSHFCDNIANIFARGYTQILGGDPNYFQVLLARARNEVSNRRMHSWVPFYVVYGRRPDDHKASPPTI</sequence>
<proteinExistence type="inferred from homology"/>
<dbReference type="CDD" id="cd02440">
    <property type="entry name" value="AdoMet_MTases"/>
    <property type="match status" value="1"/>
</dbReference>
<comment type="similarity">
    <text evidence="1">Belongs to the methyltransferase superfamily. LaeA methyltransferase family.</text>
</comment>
<dbReference type="GeneID" id="68354068"/>
<keyword evidence="3" id="KW-0808">Transferase</keyword>
<feature type="region of interest" description="Disordered" evidence="2">
    <location>
        <begin position="1"/>
        <end position="39"/>
    </location>
</feature>
<dbReference type="SUPFAM" id="SSF53335">
    <property type="entry name" value="S-adenosyl-L-methionine-dependent methyltransferases"/>
    <property type="match status" value="1"/>
</dbReference>
<dbReference type="GO" id="GO:0032259">
    <property type="term" value="P:methylation"/>
    <property type="evidence" value="ECO:0007669"/>
    <property type="project" value="UniProtKB-KW"/>
</dbReference>
<dbReference type="OrthoDB" id="2013972at2759"/>
<name>A0A9P8N232_9HYPO</name>
<dbReference type="PANTHER" id="PTHR43591">
    <property type="entry name" value="METHYLTRANSFERASE"/>
    <property type="match status" value="1"/>
</dbReference>
<dbReference type="PANTHER" id="PTHR43591:SF31">
    <property type="entry name" value="LAEA-LIKE, PUTATIVE (AFU_ORTHOLOGUE AFUA_8G01930)-RELATED"/>
    <property type="match status" value="1"/>
</dbReference>
<accession>A0A9P8N232</accession>
<evidence type="ECO:0000256" key="1">
    <source>
        <dbReference type="ARBA" id="ARBA00038158"/>
    </source>
</evidence>
<gene>
    <name evidence="3" type="ORF">HRG_04939</name>
</gene>